<protein>
    <submittedName>
        <fullName evidence="1">Uncharacterized protein</fullName>
    </submittedName>
</protein>
<comment type="caution">
    <text evidence="1">The sequence shown here is derived from an EMBL/GenBank/DDBJ whole genome shotgun (WGS) entry which is preliminary data.</text>
</comment>
<dbReference type="AlphaFoldDB" id="A0A1C7ZAU8"/>
<organism evidence="1 2">
    <name type="scientific">Pseudomonas syringae</name>
    <dbReference type="NCBI Taxonomy" id="317"/>
    <lineage>
        <taxon>Bacteria</taxon>
        <taxon>Pseudomonadati</taxon>
        <taxon>Pseudomonadota</taxon>
        <taxon>Gammaproteobacteria</taxon>
        <taxon>Pseudomonadales</taxon>
        <taxon>Pseudomonadaceae</taxon>
        <taxon>Pseudomonas</taxon>
    </lineage>
</organism>
<evidence type="ECO:0000313" key="1">
    <source>
        <dbReference type="EMBL" id="OCR26176.1"/>
    </source>
</evidence>
<sequence>MPQLIADLYSGFPIETSVELIAMATVDGGGMVGDLLIAFASIGCTQFVEAFEVVLMEDVPCRTDDSSLEIEVGFVRCK</sequence>
<proteinExistence type="predicted"/>
<gene>
    <name evidence="1" type="ORF">AFK24_06495</name>
</gene>
<dbReference type="Proteomes" id="UP000093104">
    <property type="component" value="Unassembled WGS sequence"/>
</dbReference>
<evidence type="ECO:0000313" key="2">
    <source>
        <dbReference type="Proteomes" id="UP000093104"/>
    </source>
</evidence>
<accession>A0A1C7ZAU8</accession>
<reference evidence="1 2" key="1">
    <citation type="submission" date="2015-07" db="EMBL/GenBank/DDBJ databases">
        <title>Draft genome sequence of a diazotrophic, plant growth-promoting rhizobacterium of the Pseudomonas syringae complex.</title>
        <authorList>
            <person name="Patten C.L."/>
            <person name="Jeong H."/>
        </authorList>
    </citation>
    <scope>NUCLEOTIDE SEQUENCE [LARGE SCALE GENOMIC DNA]</scope>
    <source>
        <strain evidence="1 2">GR12-2</strain>
    </source>
</reference>
<name>A0A1C7ZAU8_PSESX</name>
<dbReference type="EMBL" id="LGSI01000020">
    <property type="protein sequence ID" value="OCR26176.1"/>
    <property type="molecule type" value="Genomic_DNA"/>
</dbReference>